<organism evidence="1 2">
    <name type="scientific">Kineosporia mesophila</name>
    <dbReference type="NCBI Taxonomy" id="566012"/>
    <lineage>
        <taxon>Bacteria</taxon>
        <taxon>Bacillati</taxon>
        <taxon>Actinomycetota</taxon>
        <taxon>Actinomycetes</taxon>
        <taxon>Kineosporiales</taxon>
        <taxon>Kineosporiaceae</taxon>
        <taxon>Kineosporia</taxon>
    </lineage>
</organism>
<keyword evidence="2" id="KW-1185">Reference proteome</keyword>
<sequence length="96" mass="9549">MFGTAVKSLLSNDTVAATGAVSDAEEVCAPEGAARLPEKATAGCTAIGAVAGTAASAPVVVRFAAWEDIPIVATSPPDMAITAPPRPSTDIWPVTV</sequence>
<reference evidence="2" key="1">
    <citation type="journal article" date="2019" name="Int. J. Syst. Evol. Microbiol.">
        <title>The Global Catalogue of Microorganisms (GCM) 10K type strain sequencing project: providing services to taxonomists for standard genome sequencing and annotation.</title>
        <authorList>
            <consortium name="The Broad Institute Genomics Platform"/>
            <consortium name="The Broad Institute Genome Sequencing Center for Infectious Disease"/>
            <person name="Wu L."/>
            <person name="Ma J."/>
        </authorList>
    </citation>
    <scope>NUCLEOTIDE SEQUENCE [LARGE SCALE GENOMIC DNA]</scope>
    <source>
        <strain evidence="2">JCM 16902</strain>
    </source>
</reference>
<evidence type="ECO:0000313" key="1">
    <source>
        <dbReference type="EMBL" id="GAA3631547.1"/>
    </source>
</evidence>
<protein>
    <submittedName>
        <fullName evidence="1">Uncharacterized protein</fullName>
    </submittedName>
</protein>
<dbReference type="EMBL" id="BAAAZO010000011">
    <property type="protein sequence ID" value="GAA3631547.1"/>
    <property type="molecule type" value="Genomic_DNA"/>
</dbReference>
<dbReference type="Proteomes" id="UP001501074">
    <property type="component" value="Unassembled WGS sequence"/>
</dbReference>
<name>A0ABP7AGG7_9ACTN</name>
<evidence type="ECO:0000313" key="2">
    <source>
        <dbReference type="Proteomes" id="UP001501074"/>
    </source>
</evidence>
<accession>A0ABP7AGG7</accession>
<proteinExistence type="predicted"/>
<gene>
    <name evidence="1" type="ORF">GCM10022223_57040</name>
</gene>
<comment type="caution">
    <text evidence="1">The sequence shown here is derived from an EMBL/GenBank/DDBJ whole genome shotgun (WGS) entry which is preliminary data.</text>
</comment>